<evidence type="ECO:0000256" key="5">
    <source>
        <dbReference type="ARBA" id="ARBA00023010"/>
    </source>
</evidence>
<evidence type="ECO:0000256" key="4">
    <source>
        <dbReference type="ARBA" id="ARBA00022927"/>
    </source>
</evidence>
<dbReference type="GO" id="GO:0006606">
    <property type="term" value="P:protein import into nucleus"/>
    <property type="evidence" value="ECO:0007669"/>
    <property type="project" value="TreeGrafter"/>
</dbReference>
<protein>
    <submittedName>
        <fullName evidence="11">Uncharacterized protein</fullName>
    </submittedName>
</protein>
<organism evidence="11 12">
    <name type="scientific">Salinomyces thailandicus</name>
    <dbReference type="NCBI Taxonomy" id="706561"/>
    <lineage>
        <taxon>Eukaryota</taxon>
        <taxon>Fungi</taxon>
        <taxon>Dikarya</taxon>
        <taxon>Ascomycota</taxon>
        <taxon>Pezizomycotina</taxon>
        <taxon>Dothideomycetes</taxon>
        <taxon>Dothideomycetidae</taxon>
        <taxon>Mycosphaerellales</taxon>
        <taxon>Teratosphaeriaceae</taxon>
        <taxon>Salinomyces</taxon>
    </lineage>
</organism>
<comment type="caution">
    <text evidence="11">The sequence shown here is derived from an EMBL/GenBank/DDBJ whole genome shotgun (WGS) entry which is preliminary data.</text>
</comment>
<evidence type="ECO:0000259" key="10">
    <source>
        <dbReference type="Pfam" id="PF21093"/>
    </source>
</evidence>
<evidence type="ECO:0000256" key="7">
    <source>
        <dbReference type="ARBA" id="ARBA00023242"/>
    </source>
</evidence>
<keyword evidence="7" id="KW-0539">Nucleus</keyword>
<dbReference type="GO" id="GO:0017056">
    <property type="term" value="F:structural constituent of nuclear pore"/>
    <property type="evidence" value="ECO:0007669"/>
    <property type="project" value="InterPro"/>
</dbReference>
<dbReference type="EMBL" id="NAJL01000028">
    <property type="protein sequence ID" value="TKA26496.1"/>
    <property type="molecule type" value="Genomic_DNA"/>
</dbReference>
<dbReference type="Pfam" id="PF18378">
    <property type="entry name" value="Nup188_C"/>
    <property type="match status" value="1"/>
</dbReference>
<evidence type="ECO:0000256" key="3">
    <source>
        <dbReference type="ARBA" id="ARBA00022816"/>
    </source>
</evidence>
<keyword evidence="12" id="KW-1185">Reference proteome</keyword>
<keyword evidence="2" id="KW-0813">Transport</keyword>
<feature type="domain" description="Nuclear pore protein Nup188 C-terminal" evidence="9">
    <location>
        <begin position="1499"/>
        <end position="1874"/>
    </location>
</feature>
<evidence type="ECO:0000259" key="9">
    <source>
        <dbReference type="Pfam" id="PF18378"/>
    </source>
</evidence>
<feature type="compositionally biased region" description="Basic and acidic residues" evidence="8">
    <location>
        <begin position="448"/>
        <end position="459"/>
    </location>
</feature>
<dbReference type="GO" id="GO:0044611">
    <property type="term" value="C:nuclear pore inner ring"/>
    <property type="evidence" value="ECO:0007669"/>
    <property type="project" value="TreeGrafter"/>
</dbReference>
<dbReference type="PANTHER" id="PTHR31431">
    <property type="entry name" value="NUCLEOPORIN NUP188 HOMOLOG"/>
    <property type="match status" value="1"/>
</dbReference>
<evidence type="ECO:0000313" key="11">
    <source>
        <dbReference type="EMBL" id="TKA26496.1"/>
    </source>
</evidence>
<feature type="region of interest" description="Disordered" evidence="8">
    <location>
        <begin position="61"/>
        <end position="82"/>
    </location>
</feature>
<reference evidence="11 12" key="1">
    <citation type="submission" date="2017-03" db="EMBL/GenBank/DDBJ databases">
        <title>Genomes of endolithic fungi from Antarctica.</title>
        <authorList>
            <person name="Coleine C."/>
            <person name="Masonjones S."/>
            <person name="Stajich J.E."/>
        </authorList>
    </citation>
    <scope>NUCLEOTIDE SEQUENCE [LARGE SCALE GENOMIC DNA]</scope>
    <source>
        <strain evidence="11 12">CCFEE 6315</strain>
    </source>
</reference>
<evidence type="ECO:0000256" key="1">
    <source>
        <dbReference type="ARBA" id="ARBA00004567"/>
    </source>
</evidence>
<feature type="region of interest" description="Disordered" evidence="8">
    <location>
        <begin position="438"/>
        <end position="459"/>
    </location>
</feature>
<name>A0A4U0TWX5_9PEZI</name>
<keyword evidence="6" id="KW-0906">Nuclear pore complex</keyword>
<dbReference type="OrthoDB" id="102511at2759"/>
<dbReference type="Proteomes" id="UP000308549">
    <property type="component" value="Unassembled WGS sequence"/>
</dbReference>
<evidence type="ECO:0000256" key="6">
    <source>
        <dbReference type="ARBA" id="ARBA00023132"/>
    </source>
</evidence>
<evidence type="ECO:0000256" key="2">
    <source>
        <dbReference type="ARBA" id="ARBA00022448"/>
    </source>
</evidence>
<dbReference type="GO" id="GO:0051028">
    <property type="term" value="P:mRNA transport"/>
    <property type="evidence" value="ECO:0007669"/>
    <property type="project" value="UniProtKB-KW"/>
</dbReference>
<dbReference type="GO" id="GO:0006405">
    <property type="term" value="P:RNA export from nucleus"/>
    <property type="evidence" value="ECO:0007669"/>
    <property type="project" value="TreeGrafter"/>
</dbReference>
<keyword evidence="3" id="KW-0509">mRNA transport</keyword>
<proteinExistence type="predicted"/>
<keyword evidence="4" id="KW-0653">Protein transport</keyword>
<dbReference type="Pfam" id="PF21093">
    <property type="entry name" value="Nup188_N-subdom_III"/>
    <property type="match status" value="2"/>
</dbReference>
<feature type="domain" description="Nucleoporin Nup188 N-terminal subdomain III" evidence="10">
    <location>
        <begin position="924"/>
        <end position="1172"/>
    </location>
</feature>
<keyword evidence="5" id="KW-0811">Translocation</keyword>
<dbReference type="PANTHER" id="PTHR31431:SF1">
    <property type="entry name" value="NUCLEOPORIN NUP188"/>
    <property type="match status" value="1"/>
</dbReference>
<dbReference type="InterPro" id="IPR044840">
    <property type="entry name" value="Nup188"/>
</dbReference>
<feature type="domain" description="Nucleoporin Nup188 N-terminal subdomain III" evidence="10">
    <location>
        <begin position="715"/>
        <end position="892"/>
    </location>
</feature>
<comment type="subcellular location">
    <subcellularLocation>
        <location evidence="1">Nucleus</location>
        <location evidence="1">Nuclear pore complex</location>
    </subcellularLocation>
</comment>
<sequence length="1879" mass="205866">MAAPAQSAYFPPLDKCLAGPDKLLSWKAAYHLLSGHLENARDNSMLQRFLGDEETIAILSKPSKPFDRPSAGSRSNYDTKTAPIHVSQASSSDYDLEQIKKDALWLSERLDGEETWCLRVAILEWQQRPKDCLLAAPEKAGVKPPVGLRTSFLASTASFGGSTMSSAVSPALDFSREETRHERQIRIHNEERSCSMKLTADLISYCAAYGAANLRRSSSWLDALAVKITEQFCAPALGHEENADSMVHHIDWIDETLGMMNDRIKWPKAFTEGDNLAIEDDFSSTALVNTTSMLRIILAQLYSLEGPPSGRPVLRWFNTMKRERYEHMQGLRPTLQLRDVSAIQALGSAVSLAMLAPGLSIPIIQESASESRGSDVSYPQLPGQAPYFTYDDTVKELHQLILQTVADGYDLALPAVYAWALIVRAIRDIAIPLSLSRQDEGSSDTEVGEQRRSVRASQRETQLERQWELLQREMPANLPSEAQTDPAVFMLEAVVDAAYGLLPALGTVLGNAYCSGDSGLDQTSLVAREQLCLLLKEGFEVVGYSSEVLEAFFAIMRSSTNSTGPEDRNDSLPNLLASEGMSYLLEQATLRYPFELSPFLRVLTMTARADSELTAGPANVIRLMEEFKSVTVMVPLHFRNFRLENEEANTNEMVLTDTLPLFVAKQKAMSFEGEQRLLVDRAMRGSQNADENVILLPAGTSGNIMREDKPIVLMLEHKHSGLEYLGLLLSTLLPTSEFIPAPPASVLDRSTAGEIVTLLNALQLASLRQDQGVDEAKVVLGRFSNALPNEQDIITIISEIFEMELLSFLDQSAQEGSLDLLIACAEFWSILVDISPERLWSLLNRSSLLGAASGAPSALAAVVGGAEVHVSSFRFLEACTTLYQHLVDDAIAGLIKRKPREEPISSRAVARRRFDSPFADQLSATPERALKDVMTAWQRVMLDAYQSLASWRFAETEEKQRMTCSMMASFESIVKMVYGLEAPVSSPLNEIDEKKPARQMLGDLLKPAADMIIEAFAPAEGATSLADTFAGLLRDGLTLAEDLLPMKQIRMLQSQIGMNCRFLAGLIRTARTRAAPNGAVGLAKELAKCMPTLAKLVALEPAIKRDSTELLYEIVETFTASDTDTPSLLAYLGPDAANSFLQVITQLERPLLSYVGTEISLWNLFTAVLESTRSAGGQAAFAMYLLTGNLPNTNRDPRASTHDSRNSEQKRSVLKHALDALVQPAAVSPRRAAAMMKFVAVAQSVWVWATVSVRSHADFLTNCLTWLGTLRPPSRSPENAESLHCTNEYAMAAHFCEILAVNLHASLQTGDKTVLRLCAQKLDFLQQHAVSVDAYNRSLHRNLTENLSRKFPACELRHFKRSLANPAPHGRTFYYDLEVASLVLGHEALSWYGDTELRAQSYEAEVSRANINLSLVDAQKRLLESWKQLATVLSEFVDQDAALPCALAKTAEACLLANADANINEPGTADVLQTRAELAFVLLSKIVGIKSADPVMKELLPAAWQLVRTSPVDYDVATAEEDLRYYRTLLQILFLSMKPHCYMSLSTPSRQSQATTVQEEPKPTLSASTVGTLVEIVNMVIVPGFRALCGNLHTDLQMAQPADFALLTALLQTILSVQGIAIAHSQLADAVMSSTVARGALSLYTWADHLADAMPGYDPIYGEIAVHFLLTLSSVPGVGVQMASNGVLAQLSSANISNYFRKSGGKGPFDEPVRMFGIWAAGLLPLCLNLLEAVGPPVAGEVAAFLNSFPQQLARAEDAFKTEVPSYRRKAHNGDVSLGLLREARSLIMIGLVLQSNVARAAAEGINAAEVPLLNYDLGNARAEVEKLSRTQRSLVDKIVATNEREAVWARTLASGSSDTVLQAMVVEEMKRCLALFGE</sequence>
<dbReference type="InterPro" id="IPR048883">
    <property type="entry name" value="Nup188_N-subdom_III"/>
</dbReference>
<gene>
    <name evidence="11" type="ORF">B0A50_05333</name>
</gene>
<evidence type="ECO:0000256" key="8">
    <source>
        <dbReference type="SAM" id="MobiDB-lite"/>
    </source>
</evidence>
<dbReference type="InterPro" id="IPR041634">
    <property type="entry name" value="Nup188_C"/>
</dbReference>
<accession>A0A4U0TWX5</accession>
<dbReference type="Gene3D" id="1.25.10.70">
    <property type="match status" value="1"/>
</dbReference>
<dbReference type="Pfam" id="PF21094">
    <property type="entry name" value="Nup188_SH3-like"/>
    <property type="match status" value="1"/>
</dbReference>
<evidence type="ECO:0000313" key="12">
    <source>
        <dbReference type="Proteomes" id="UP000308549"/>
    </source>
</evidence>